<evidence type="ECO:0000313" key="4">
    <source>
        <dbReference type="Proteomes" id="UP000242875"/>
    </source>
</evidence>
<evidence type="ECO:0000256" key="1">
    <source>
        <dbReference type="SAM" id="Coils"/>
    </source>
</evidence>
<dbReference type="OrthoDB" id="19659at2759"/>
<organism evidence="3 4">
    <name type="scientific">Bifiguratus adelaidae</name>
    <dbReference type="NCBI Taxonomy" id="1938954"/>
    <lineage>
        <taxon>Eukaryota</taxon>
        <taxon>Fungi</taxon>
        <taxon>Fungi incertae sedis</taxon>
        <taxon>Mucoromycota</taxon>
        <taxon>Mucoromycotina</taxon>
        <taxon>Endogonomycetes</taxon>
        <taxon>Endogonales</taxon>
        <taxon>Endogonales incertae sedis</taxon>
        <taxon>Bifiguratus</taxon>
    </lineage>
</organism>
<gene>
    <name evidence="3" type="ORF">BZG36_01814</name>
</gene>
<feature type="coiled-coil region" evidence="1">
    <location>
        <begin position="88"/>
        <end position="115"/>
    </location>
</feature>
<keyword evidence="4" id="KW-1185">Reference proteome</keyword>
<evidence type="ECO:0000256" key="2">
    <source>
        <dbReference type="SAM" id="MobiDB-lite"/>
    </source>
</evidence>
<accession>A0A261Y294</accession>
<dbReference type="Proteomes" id="UP000242875">
    <property type="component" value="Unassembled WGS sequence"/>
</dbReference>
<feature type="compositionally biased region" description="Basic and acidic residues" evidence="2">
    <location>
        <begin position="220"/>
        <end position="231"/>
    </location>
</feature>
<dbReference type="EMBL" id="MVBO01000031">
    <property type="protein sequence ID" value="OZJ04711.1"/>
    <property type="molecule type" value="Genomic_DNA"/>
</dbReference>
<proteinExistence type="predicted"/>
<feature type="region of interest" description="Disordered" evidence="2">
    <location>
        <begin position="140"/>
        <end position="231"/>
    </location>
</feature>
<name>A0A261Y294_9FUNG</name>
<dbReference type="GO" id="GO:0030133">
    <property type="term" value="C:transport vesicle"/>
    <property type="evidence" value="ECO:0007669"/>
    <property type="project" value="TreeGrafter"/>
</dbReference>
<protein>
    <submittedName>
        <fullName evidence="3">Uncharacterized protein</fullName>
    </submittedName>
</protein>
<sequence length="231" mass="25765">MEENRMEMKNGASFEEKLQEAVPKLTKDLSSHFTPLIDHLTSQMEQVRHGQVTLLQELSELNHIVDANIDVPNVSATLNRLPQYHYKLKQLRNTMQNLTSRSQRLVKRADALKRIRLEYSRQADEMARRERHRDHLLAARVAERGSPSSRPVSPRESALARSGEEDVVPSAESSPVASPSVNSGATTPSAVVISPPEGDRATPVASVTKPTVAKKKKKRREVEIGDLPAKK</sequence>
<dbReference type="PANTHER" id="PTHR31328">
    <property type="entry name" value="BIOGENESIS OF LYSOSOME-RELATED ORGANELLES COMPLEX 1 SUBUNIT 6"/>
    <property type="match status" value="1"/>
</dbReference>
<feature type="compositionally biased region" description="Low complexity" evidence="2">
    <location>
        <begin position="168"/>
        <end position="185"/>
    </location>
</feature>
<dbReference type="AlphaFoldDB" id="A0A261Y294"/>
<feature type="compositionally biased region" description="Low complexity" evidence="2">
    <location>
        <begin position="144"/>
        <end position="157"/>
    </location>
</feature>
<reference evidence="3 4" key="1">
    <citation type="journal article" date="2017" name="Mycologia">
        <title>Bifiguratus adelaidae, gen. et sp. nov., a new member of Mucoromycotina in endophytic and soil-dwelling habitats.</title>
        <authorList>
            <person name="Torres-Cruz T.J."/>
            <person name="Billingsley Tobias T.L."/>
            <person name="Almatruk M."/>
            <person name="Hesse C."/>
            <person name="Kuske C.R."/>
            <person name="Desiro A."/>
            <person name="Benucci G.M."/>
            <person name="Bonito G."/>
            <person name="Stajich J.E."/>
            <person name="Dunlap C."/>
            <person name="Arnold A.E."/>
            <person name="Porras-Alfaro A."/>
        </authorList>
    </citation>
    <scope>NUCLEOTIDE SEQUENCE [LARGE SCALE GENOMIC DNA]</scope>
    <source>
        <strain evidence="3 4">AZ0501</strain>
    </source>
</reference>
<evidence type="ECO:0000313" key="3">
    <source>
        <dbReference type="EMBL" id="OZJ04711.1"/>
    </source>
</evidence>
<comment type="caution">
    <text evidence="3">The sequence shown here is derived from an EMBL/GenBank/DDBJ whole genome shotgun (WGS) entry which is preliminary data.</text>
</comment>
<dbReference type="InterPro" id="IPR028119">
    <property type="entry name" value="Snapin/Pallidin/Snn1"/>
</dbReference>
<dbReference type="Pfam" id="PF14712">
    <property type="entry name" value="Snapin_Pallidin"/>
    <property type="match status" value="1"/>
</dbReference>
<dbReference type="GO" id="GO:0031083">
    <property type="term" value="C:BLOC-1 complex"/>
    <property type="evidence" value="ECO:0007669"/>
    <property type="project" value="TreeGrafter"/>
</dbReference>
<dbReference type="PANTHER" id="PTHR31328:SF2">
    <property type="entry name" value="BIOGENESIS OF LYSOSOME-RELATED ORGANELLES COMPLEX 1 SUBUNIT 6"/>
    <property type="match status" value="1"/>
</dbReference>
<keyword evidence="1" id="KW-0175">Coiled coil</keyword>